<keyword evidence="2" id="KW-1185">Reference proteome</keyword>
<sequence length="213" mass="24092">MPEKLLRKAVLNQIAWWKAVCATHDITTACMDNVWIADQYVPSYYPEMITETREATVEKIPDRVSTIMDSYATLQIPGFTKLFKAQWMTSSSVVPYCSEWKWVRNEEAFQNWLVAANLEGMLQPSIIDDPHVLVFHKEGYGGFSAYQSHGIIGIFNVFGVDHVFQDIPAVLANFFPKQPIVGYEADERLAAAMRGGWSAIGPLTIWTREVAVL</sequence>
<evidence type="ECO:0000313" key="2">
    <source>
        <dbReference type="Proteomes" id="UP001398420"/>
    </source>
</evidence>
<comment type="caution">
    <text evidence="1">The sequence shown here is derived from an EMBL/GenBank/DDBJ whole genome shotgun (WGS) entry which is preliminary data.</text>
</comment>
<organism evidence="1 2">
    <name type="scientific">Kurthia gibsonii</name>
    <dbReference type="NCBI Taxonomy" id="33946"/>
    <lineage>
        <taxon>Bacteria</taxon>
        <taxon>Bacillati</taxon>
        <taxon>Bacillota</taxon>
        <taxon>Bacilli</taxon>
        <taxon>Bacillales</taxon>
        <taxon>Caryophanaceae</taxon>
        <taxon>Kurthia</taxon>
    </lineage>
</organism>
<evidence type="ECO:0000313" key="1">
    <source>
        <dbReference type="EMBL" id="MEL5988597.1"/>
    </source>
</evidence>
<dbReference type="RefSeq" id="WP_121177653.1">
    <property type="nucleotide sequence ID" value="NZ_JAMWHJ010000006.1"/>
</dbReference>
<proteinExistence type="predicted"/>
<dbReference type="EMBL" id="JBCEWA010000006">
    <property type="protein sequence ID" value="MEL5988597.1"/>
    <property type="molecule type" value="Genomic_DNA"/>
</dbReference>
<gene>
    <name evidence="1" type="ORF">AAF454_09295</name>
</gene>
<dbReference type="Proteomes" id="UP001398420">
    <property type="component" value="Unassembled WGS sequence"/>
</dbReference>
<accession>A0ABU9LP09</accession>
<reference evidence="1 2" key="1">
    <citation type="submission" date="2024-04" db="EMBL/GenBank/DDBJ databases">
        <authorList>
            <person name="Wu Y.S."/>
            <person name="Zhang L."/>
        </authorList>
    </citation>
    <scope>NUCLEOTIDE SEQUENCE [LARGE SCALE GENOMIC DNA]</scope>
    <source>
        <strain evidence="1 2">KG-01</strain>
    </source>
</reference>
<protein>
    <submittedName>
        <fullName evidence="1">Uncharacterized protein</fullName>
    </submittedName>
</protein>
<name>A0ABU9LP09_9BACL</name>